<dbReference type="Proteomes" id="UP000254866">
    <property type="component" value="Unassembled WGS sequence"/>
</dbReference>
<dbReference type="PANTHER" id="PTHR15830">
    <property type="entry name" value="TELOMERE LENGTH REGULATION PROTEIN TEL2 FAMILY MEMBER"/>
    <property type="match status" value="1"/>
</dbReference>
<dbReference type="OrthoDB" id="10258062at2759"/>
<feature type="domain" description="Telomere length regulation protein conserved" evidence="3">
    <location>
        <begin position="604"/>
        <end position="715"/>
    </location>
</feature>
<dbReference type="InterPro" id="IPR051970">
    <property type="entry name" value="TEL2_Regulation"/>
</dbReference>
<dbReference type="GO" id="GO:0051879">
    <property type="term" value="F:Hsp90 protein binding"/>
    <property type="evidence" value="ECO:0007669"/>
    <property type="project" value="TreeGrafter"/>
</dbReference>
<dbReference type="STRING" id="2656787.A0A370THR3"/>
<reference evidence="4 5" key="1">
    <citation type="journal article" date="2018" name="IMA Fungus">
        <title>IMA Genome-F 9: Draft genome sequence of Annulohypoxylon stygium, Aspergillus mulundensis, Berkeleyomyces basicola (syn. Thielaviopsis basicola), Ceratocystis smalleyi, two Cercospora beticola strains, Coleophoma cylindrospora, Fusarium fracticaudum, Phialophora cf. hyalina, and Morchella septimelata.</title>
        <authorList>
            <person name="Wingfield B.D."/>
            <person name="Bills G.F."/>
            <person name="Dong Y."/>
            <person name="Huang W."/>
            <person name="Nel W.J."/>
            <person name="Swalarsk-Parry B.S."/>
            <person name="Vaghefi N."/>
            <person name="Wilken P.M."/>
            <person name="An Z."/>
            <person name="de Beer Z.W."/>
            <person name="De Vos L."/>
            <person name="Chen L."/>
            <person name="Duong T.A."/>
            <person name="Gao Y."/>
            <person name="Hammerbacher A."/>
            <person name="Kikkert J.R."/>
            <person name="Li Y."/>
            <person name="Li H."/>
            <person name="Li K."/>
            <person name="Li Q."/>
            <person name="Liu X."/>
            <person name="Ma X."/>
            <person name="Naidoo K."/>
            <person name="Pethybridge S.J."/>
            <person name="Sun J."/>
            <person name="Steenkamp E.T."/>
            <person name="van der Nest M.A."/>
            <person name="van Wyk S."/>
            <person name="Wingfield M.J."/>
            <person name="Xiong C."/>
            <person name="Yue Q."/>
            <person name="Zhang X."/>
        </authorList>
    </citation>
    <scope>NUCLEOTIDE SEQUENCE [LARGE SCALE GENOMIC DNA]</scope>
    <source>
        <strain evidence="4 5">BP 5553</strain>
    </source>
</reference>
<feature type="region of interest" description="Disordered" evidence="2">
    <location>
        <begin position="524"/>
        <end position="601"/>
    </location>
</feature>
<dbReference type="PANTHER" id="PTHR15830:SF10">
    <property type="entry name" value="TELOMERE LENGTH REGULATION PROTEIN TEL2 HOMOLOG"/>
    <property type="match status" value="1"/>
</dbReference>
<dbReference type="GO" id="GO:0042162">
    <property type="term" value="F:telomeric DNA binding"/>
    <property type="evidence" value="ECO:0007669"/>
    <property type="project" value="TreeGrafter"/>
</dbReference>
<keyword evidence="5" id="KW-1185">Reference proteome</keyword>
<proteinExistence type="inferred from homology"/>
<dbReference type="FunFam" id="1.25.40.720:FF:000007">
    <property type="entry name" value="WGS project CABT00000000 data, contig 2.6"/>
    <property type="match status" value="1"/>
</dbReference>
<dbReference type="GO" id="GO:0051083">
    <property type="term" value="P:'de novo' cotranslational protein folding"/>
    <property type="evidence" value="ECO:0007669"/>
    <property type="project" value="TreeGrafter"/>
</dbReference>
<dbReference type="InterPro" id="IPR038528">
    <property type="entry name" value="TEL2_C_sf"/>
</dbReference>
<dbReference type="Pfam" id="PF10193">
    <property type="entry name" value="Telomere_reg-2"/>
    <property type="match status" value="1"/>
</dbReference>
<evidence type="ECO:0000259" key="3">
    <source>
        <dbReference type="Pfam" id="PF10193"/>
    </source>
</evidence>
<feature type="compositionally biased region" description="Basic and acidic residues" evidence="2">
    <location>
        <begin position="527"/>
        <end position="538"/>
    </location>
</feature>
<feature type="region of interest" description="Disordered" evidence="2">
    <location>
        <begin position="1"/>
        <end position="22"/>
    </location>
</feature>
<dbReference type="RefSeq" id="XP_031867718.1">
    <property type="nucleotide sequence ID" value="XM_032016487.1"/>
</dbReference>
<dbReference type="GeneID" id="43600713"/>
<comment type="similarity">
    <text evidence="1">Belongs to the TEL2 family.</text>
</comment>
<dbReference type="Gene3D" id="1.25.40.720">
    <property type="entry name" value="Telomere length regulation protein 2, C-terminal domain"/>
    <property type="match status" value="2"/>
</dbReference>
<dbReference type="FunFam" id="1.25.40.720:FF:000004">
    <property type="entry name" value="WGS project CABT00000000 data, contig 2.6"/>
    <property type="match status" value="1"/>
</dbReference>
<evidence type="ECO:0000256" key="1">
    <source>
        <dbReference type="ARBA" id="ARBA00006133"/>
    </source>
</evidence>
<dbReference type="EMBL" id="NPIC01000007">
    <property type="protein sequence ID" value="RDL34736.1"/>
    <property type="molecule type" value="Genomic_DNA"/>
</dbReference>
<feature type="compositionally biased region" description="Acidic residues" evidence="2">
    <location>
        <begin position="560"/>
        <end position="576"/>
    </location>
</feature>
<dbReference type="InterPro" id="IPR019337">
    <property type="entry name" value="Telomere_length_regulation_dom"/>
</dbReference>
<dbReference type="AlphaFoldDB" id="A0A370THR3"/>
<accession>A0A370THR3</accession>
<evidence type="ECO:0000313" key="4">
    <source>
        <dbReference type="EMBL" id="RDL34736.1"/>
    </source>
</evidence>
<dbReference type="GO" id="GO:0005829">
    <property type="term" value="C:cytosol"/>
    <property type="evidence" value="ECO:0007669"/>
    <property type="project" value="TreeGrafter"/>
</dbReference>
<organism evidence="4 5">
    <name type="scientific">Venustampulla echinocandica</name>
    <dbReference type="NCBI Taxonomy" id="2656787"/>
    <lineage>
        <taxon>Eukaryota</taxon>
        <taxon>Fungi</taxon>
        <taxon>Dikarya</taxon>
        <taxon>Ascomycota</taxon>
        <taxon>Pezizomycotina</taxon>
        <taxon>Leotiomycetes</taxon>
        <taxon>Helotiales</taxon>
        <taxon>Pleuroascaceae</taxon>
        <taxon>Venustampulla</taxon>
    </lineage>
</organism>
<evidence type="ECO:0000313" key="5">
    <source>
        <dbReference type="Proteomes" id="UP000254866"/>
    </source>
</evidence>
<gene>
    <name evidence="4" type="ORF">BP5553_07864</name>
</gene>
<evidence type="ECO:0000256" key="2">
    <source>
        <dbReference type="SAM" id="MobiDB-lite"/>
    </source>
</evidence>
<sequence length="987" mass="108306">MEGLLTPVSTIYKSQDQGKDLQEEDALVEVRKSPEPTEKPSFQANTPAEALEVLKNEPDYDALILTLKYLVQPDVDFDITSPSPLASQLVNALVSGILPNYWSVLYVPEGKGSKTGKKKKLNRSPHLELFLRCLRSVTGLNALLLALKRYIQLGKASKQEIGGSNIQSTLTIILQALESVLEGDETVRKIWVIIWNSNSSSQKKVVWNDFLSLVGSGKILGIAAEAEDVVNDLNKSVGGMSWIADGALFSAWLTSNIRCWIEDLPLDSENGWKCCRTIVHELLNSLVLDSEDEGGRFTRLLNNLSIFEQRNVLYAALQDISKHHLSSPITTEDDTSWWNPDSKIVSGASGLVKLLVTGDESRRNQLIAWLTNSSGAGMGEGVAIRRAVIACIAEDKSDIEAVLDKSIQQFGDQLYIRHTSSMQQDVHAQVLLLAAGYVHRKAPVRLAMMMKSGAHLNAVSNRLAASSPRARFLGMAVGEALSNLVDKGESKMDFKVDEMSTSEANWYKSLVNVADTVGSLDSLRSGEISHRPKKESARASKAKKKPEPPADYSKIISIEEITDDEEEEEASDDDDLVPYSKPESDPDDSDEDPTNITRDKPTAPVYIRDLITYLRDIDNYDRQKLALSTAAPLIRRKANFGTEVSSHAEELATLLVGLQDKYDIEDFQEMRLQGMIAVLIALPLKMGQWYSKTFFDGDYSISQRSSVLTTLGLGARELAGFGKEDAALTASKSLPAATQPSFPSKTLDSKMHAIYSSSKHKAINRSAVNSLSAQLTNTMITPLAASLADKATGPQILKTRTFSSRMAVETARKKPITNSLAKVVADGFFFPLTGRFFVHLKAYGSSSHKNITFDPFLLALFLKTLALLMHASGPNTLSLTQMTSEFWDLLLSLRAQTTGEVGVLEAVLFAMLTLLEVNEDKRGLVEAHGRQLLETQEWVEGVFGRVSGGGGAEEENKVRVLAAGVLVRIRECVEKYQALLSGDLASF</sequence>
<comment type="caution">
    <text evidence="4">The sequence shown here is derived from an EMBL/GenBank/DDBJ whole genome shotgun (WGS) entry which is preliminary data.</text>
</comment>
<protein>
    <submittedName>
        <fullName evidence="4">Telomere length regulation protein</fullName>
    </submittedName>
</protein>
<name>A0A370THR3_9HELO</name>